<comment type="caution">
    <text evidence="2">The sequence shown here is derived from an EMBL/GenBank/DDBJ whole genome shotgun (WGS) entry which is preliminary data.</text>
</comment>
<feature type="chain" id="PRO_5029766260" description="CLAVATA3/ESR (CLE)-related protein" evidence="1">
    <location>
        <begin position="21"/>
        <end position="78"/>
    </location>
</feature>
<feature type="signal peptide" evidence="1">
    <location>
        <begin position="1"/>
        <end position="20"/>
    </location>
</feature>
<evidence type="ECO:0000256" key="1">
    <source>
        <dbReference type="SAM" id="SignalP"/>
    </source>
</evidence>
<keyword evidence="3" id="KW-1185">Reference proteome</keyword>
<evidence type="ECO:0008006" key="4">
    <source>
        <dbReference type="Google" id="ProtNLM"/>
    </source>
</evidence>
<reference evidence="2 3" key="1">
    <citation type="submission" date="2020-06" db="EMBL/GenBank/DDBJ databases">
        <title>Transcriptomic and genomic resources for Thalictrum thalictroides and T. hernandezii: Facilitating candidate gene discovery in an emerging model plant lineage.</title>
        <authorList>
            <person name="Arias T."/>
            <person name="Riano-Pachon D.M."/>
            <person name="Di Stilio V.S."/>
        </authorList>
    </citation>
    <scope>NUCLEOTIDE SEQUENCE [LARGE SCALE GENOMIC DNA]</scope>
    <source>
        <strain evidence="3">cv. WT478/WT964</strain>
        <tissue evidence="2">Leaves</tissue>
    </source>
</reference>
<dbReference type="Proteomes" id="UP000554482">
    <property type="component" value="Unassembled WGS sequence"/>
</dbReference>
<name>A0A7J6W584_THATH</name>
<dbReference type="OrthoDB" id="1413556at2759"/>
<dbReference type="AlphaFoldDB" id="A0A7J6W584"/>
<organism evidence="2 3">
    <name type="scientific">Thalictrum thalictroides</name>
    <name type="common">Rue-anemone</name>
    <name type="synonym">Anemone thalictroides</name>
    <dbReference type="NCBI Taxonomy" id="46969"/>
    <lineage>
        <taxon>Eukaryota</taxon>
        <taxon>Viridiplantae</taxon>
        <taxon>Streptophyta</taxon>
        <taxon>Embryophyta</taxon>
        <taxon>Tracheophyta</taxon>
        <taxon>Spermatophyta</taxon>
        <taxon>Magnoliopsida</taxon>
        <taxon>Ranunculales</taxon>
        <taxon>Ranunculaceae</taxon>
        <taxon>Thalictroideae</taxon>
        <taxon>Thalictrum</taxon>
    </lineage>
</organism>
<gene>
    <name evidence="2" type="ORF">FRX31_018723</name>
</gene>
<accession>A0A7J6W584</accession>
<evidence type="ECO:0000313" key="3">
    <source>
        <dbReference type="Proteomes" id="UP000554482"/>
    </source>
</evidence>
<protein>
    <recommendedName>
        <fullName evidence="4">CLAVATA3/ESR (CLE)-related protein</fullName>
    </recommendedName>
</protein>
<keyword evidence="1" id="KW-0732">Signal</keyword>
<proteinExistence type="predicted"/>
<evidence type="ECO:0000313" key="2">
    <source>
        <dbReference type="EMBL" id="KAF5191692.1"/>
    </source>
</evidence>
<dbReference type="EMBL" id="JABWDY010022471">
    <property type="protein sequence ID" value="KAF5191692.1"/>
    <property type="molecule type" value="Genomic_DNA"/>
</dbReference>
<sequence>MASLTTVWLSIICIMILATATEPRPLDQSFKGRRIIEYHQSRIIKTRQVYEIETDNFYESKRRSPAGPDPQHHVAIQS</sequence>